<protein>
    <submittedName>
        <fullName evidence="2">Uncharacterized protein</fullName>
    </submittedName>
</protein>
<organism evidence="2 3">
    <name type="scientific">Prorocentrum cordatum</name>
    <dbReference type="NCBI Taxonomy" id="2364126"/>
    <lineage>
        <taxon>Eukaryota</taxon>
        <taxon>Sar</taxon>
        <taxon>Alveolata</taxon>
        <taxon>Dinophyceae</taxon>
        <taxon>Prorocentrales</taxon>
        <taxon>Prorocentraceae</taxon>
        <taxon>Prorocentrum</taxon>
    </lineage>
</organism>
<accession>A0ABN9QWY8</accession>
<comment type="caution">
    <text evidence="2">The sequence shown here is derived from an EMBL/GenBank/DDBJ whole genome shotgun (WGS) entry which is preliminary data.</text>
</comment>
<gene>
    <name evidence="2" type="ORF">PCOR1329_LOCUS14956</name>
</gene>
<reference evidence="2" key="1">
    <citation type="submission" date="2023-10" db="EMBL/GenBank/DDBJ databases">
        <authorList>
            <person name="Chen Y."/>
            <person name="Shah S."/>
            <person name="Dougan E. K."/>
            <person name="Thang M."/>
            <person name="Chan C."/>
        </authorList>
    </citation>
    <scope>NUCLEOTIDE SEQUENCE [LARGE SCALE GENOMIC DNA]</scope>
</reference>
<sequence length="85" mass="7995">QAPALGPAPSGGAGPDCGDPPSRGAVAAARAPGPAAADGTSGSRRAADSHPEARPGLRGADELHGHAALGARELADVRSCVGGPA</sequence>
<evidence type="ECO:0000313" key="3">
    <source>
        <dbReference type="Proteomes" id="UP001189429"/>
    </source>
</evidence>
<dbReference type="EMBL" id="CAUYUJ010004490">
    <property type="protein sequence ID" value="CAK0809820.1"/>
    <property type="molecule type" value="Genomic_DNA"/>
</dbReference>
<name>A0ABN9QWY8_9DINO</name>
<evidence type="ECO:0000256" key="1">
    <source>
        <dbReference type="SAM" id="MobiDB-lite"/>
    </source>
</evidence>
<feature type="compositionally biased region" description="Basic and acidic residues" evidence="1">
    <location>
        <begin position="45"/>
        <end position="63"/>
    </location>
</feature>
<keyword evidence="3" id="KW-1185">Reference proteome</keyword>
<feature type="compositionally biased region" description="Low complexity" evidence="1">
    <location>
        <begin position="16"/>
        <end position="37"/>
    </location>
</feature>
<evidence type="ECO:0000313" key="2">
    <source>
        <dbReference type="EMBL" id="CAK0809820.1"/>
    </source>
</evidence>
<dbReference type="Proteomes" id="UP001189429">
    <property type="component" value="Unassembled WGS sequence"/>
</dbReference>
<feature type="region of interest" description="Disordered" evidence="1">
    <location>
        <begin position="1"/>
        <end position="63"/>
    </location>
</feature>
<feature type="non-terminal residue" evidence="2">
    <location>
        <position position="1"/>
    </location>
</feature>
<feature type="non-terminal residue" evidence="2">
    <location>
        <position position="85"/>
    </location>
</feature>
<proteinExistence type="predicted"/>